<sequence>MKWYWLVLSSFVVGGVALFGLGKRGAAVDPRQAEPKQTVSQPQSPRSQMQGIKLIEQAGQSTAWEIFAEHAEFSEDANVAVARGVRAQLFQDDIALLSLEANRSIVQRDTGNITMQGRVRIIHENGYTMTTKTLNWHAEARQLHTDEAVELEGPSVHMTGMGLQSDVDQQRFHLEQHVHASFRLR</sequence>
<dbReference type="PANTHER" id="PTHR37481">
    <property type="entry name" value="LIPOPOLYSACCHARIDE EXPORT SYSTEM PROTEIN LPTC"/>
    <property type="match status" value="1"/>
</dbReference>
<dbReference type="GO" id="GO:0030288">
    <property type="term" value="C:outer membrane-bounded periplasmic space"/>
    <property type="evidence" value="ECO:0007669"/>
    <property type="project" value="TreeGrafter"/>
</dbReference>
<reference evidence="7 8" key="1">
    <citation type="journal article" date="2014" name="Nature">
        <title>An environmental bacterial taxon with a large and distinct metabolic repertoire.</title>
        <authorList>
            <person name="Wilson M.C."/>
            <person name="Mori T."/>
            <person name="Ruckert C."/>
            <person name="Uria A.R."/>
            <person name="Helf M.J."/>
            <person name="Takada K."/>
            <person name="Gernert C."/>
            <person name="Steffens U.A."/>
            <person name="Heycke N."/>
            <person name="Schmitt S."/>
            <person name="Rinke C."/>
            <person name="Helfrich E.J."/>
            <person name="Brachmann A.O."/>
            <person name="Gurgui C."/>
            <person name="Wakimoto T."/>
            <person name="Kracht M."/>
            <person name="Crusemann M."/>
            <person name="Hentschel U."/>
            <person name="Abe I."/>
            <person name="Matsunaga S."/>
            <person name="Kalinowski J."/>
            <person name="Takeyama H."/>
            <person name="Piel J."/>
        </authorList>
    </citation>
    <scope>NUCLEOTIDE SEQUENCE [LARGE SCALE GENOMIC DNA]</scope>
    <source>
        <strain evidence="8">TSY2</strain>
    </source>
</reference>
<keyword evidence="4" id="KW-1133">Transmembrane helix</keyword>
<keyword evidence="1" id="KW-1003">Cell membrane</keyword>
<dbReference type="InterPro" id="IPR010664">
    <property type="entry name" value="LipoPS_assembly_LptC-rel"/>
</dbReference>
<evidence type="ECO:0008006" key="9">
    <source>
        <dbReference type="Google" id="ProtNLM"/>
    </source>
</evidence>
<dbReference type="EMBL" id="AZHX01000519">
    <property type="protein sequence ID" value="ETX07141.1"/>
    <property type="molecule type" value="Genomic_DNA"/>
</dbReference>
<name>W4MB63_9BACT</name>
<dbReference type="Proteomes" id="UP000019140">
    <property type="component" value="Unassembled WGS sequence"/>
</dbReference>
<accession>W4MB63</accession>
<evidence type="ECO:0000313" key="8">
    <source>
        <dbReference type="Proteomes" id="UP000019140"/>
    </source>
</evidence>
<dbReference type="NCBIfam" id="TIGR04409">
    <property type="entry name" value="LptC_YrbK"/>
    <property type="match status" value="1"/>
</dbReference>
<comment type="caution">
    <text evidence="7">The sequence shown here is derived from an EMBL/GenBank/DDBJ whole genome shotgun (WGS) entry which is preliminary data.</text>
</comment>
<feature type="compositionally biased region" description="Polar residues" evidence="6">
    <location>
        <begin position="35"/>
        <end position="48"/>
    </location>
</feature>
<organism evidence="7 8">
    <name type="scientific">Candidatus Entotheonella gemina</name>
    <dbReference type="NCBI Taxonomy" id="1429439"/>
    <lineage>
        <taxon>Bacteria</taxon>
        <taxon>Pseudomonadati</taxon>
        <taxon>Nitrospinota/Tectimicrobiota group</taxon>
        <taxon>Candidatus Tectimicrobiota</taxon>
        <taxon>Candidatus Entotheonellia</taxon>
        <taxon>Candidatus Entotheonellales</taxon>
        <taxon>Candidatus Entotheonellaceae</taxon>
        <taxon>Candidatus Entotheonella</taxon>
    </lineage>
</organism>
<dbReference type="GO" id="GO:0015221">
    <property type="term" value="F:lipopolysaccharide transmembrane transporter activity"/>
    <property type="evidence" value="ECO:0007669"/>
    <property type="project" value="InterPro"/>
</dbReference>
<evidence type="ECO:0000256" key="5">
    <source>
        <dbReference type="ARBA" id="ARBA00023136"/>
    </source>
</evidence>
<keyword evidence="5" id="KW-0472">Membrane</keyword>
<feature type="region of interest" description="Disordered" evidence="6">
    <location>
        <begin position="29"/>
        <end position="48"/>
    </location>
</feature>
<dbReference type="InterPro" id="IPR026265">
    <property type="entry name" value="LptC"/>
</dbReference>
<keyword evidence="3" id="KW-0812">Transmembrane</keyword>
<dbReference type="HOGENOM" id="CLU_1458770_0_0_7"/>
<protein>
    <recommendedName>
        <fullName evidence="9">LPS export ABC transporter periplasmic protein LptC</fullName>
    </recommendedName>
</protein>
<dbReference type="Gene3D" id="2.60.450.10">
    <property type="entry name" value="Lipopolysaccharide (LPS) transport protein A like domain"/>
    <property type="match status" value="1"/>
</dbReference>
<dbReference type="PANTHER" id="PTHR37481:SF1">
    <property type="entry name" value="LIPOPOLYSACCHARIDE EXPORT SYSTEM PROTEIN LPTC"/>
    <property type="match status" value="1"/>
</dbReference>
<proteinExistence type="predicted"/>
<dbReference type="Pfam" id="PF06835">
    <property type="entry name" value="LptC"/>
    <property type="match status" value="1"/>
</dbReference>
<evidence type="ECO:0000256" key="4">
    <source>
        <dbReference type="ARBA" id="ARBA00022989"/>
    </source>
</evidence>
<keyword evidence="2" id="KW-0997">Cell inner membrane</keyword>
<keyword evidence="8" id="KW-1185">Reference proteome</keyword>
<evidence type="ECO:0000256" key="2">
    <source>
        <dbReference type="ARBA" id="ARBA00022519"/>
    </source>
</evidence>
<dbReference type="GO" id="GO:0005886">
    <property type="term" value="C:plasma membrane"/>
    <property type="evidence" value="ECO:0007669"/>
    <property type="project" value="InterPro"/>
</dbReference>
<evidence type="ECO:0000256" key="1">
    <source>
        <dbReference type="ARBA" id="ARBA00022475"/>
    </source>
</evidence>
<evidence type="ECO:0000256" key="6">
    <source>
        <dbReference type="SAM" id="MobiDB-lite"/>
    </source>
</evidence>
<dbReference type="AlphaFoldDB" id="W4MB63"/>
<evidence type="ECO:0000256" key="3">
    <source>
        <dbReference type="ARBA" id="ARBA00022692"/>
    </source>
</evidence>
<gene>
    <name evidence="7" type="ORF">ETSY2_12955</name>
</gene>
<dbReference type="InterPro" id="IPR052363">
    <property type="entry name" value="LPS_export_LptC"/>
</dbReference>
<evidence type="ECO:0000313" key="7">
    <source>
        <dbReference type="EMBL" id="ETX07141.1"/>
    </source>
</evidence>
<dbReference type="GO" id="GO:0017089">
    <property type="term" value="F:glycolipid transfer activity"/>
    <property type="evidence" value="ECO:0007669"/>
    <property type="project" value="TreeGrafter"/>
</dbReference>